<dbReference type="Proteomes" id="UP000780801">
    <property type="component" value="Unassembled WGS sequence"/>
</dbReference>
<organism evidence="2 3">
    <name type="scientific">Lunasporangiospora selenospora</name>
    <dbReference type="NCBI Taxonomy" id="979761"/>
    <lineage>
        <taxon>Eukaryota</taxon>
        <taxon>Fungi</taxon>
        <taxon>Fungi incertae sedis</taxon>
        <taxon>Mucoromycota</taxon>
        <taxon>Mortierellomycotina</taxon>
        <taxon>Mortierellomycetes</taxon>
        <taxon>Mortierellales</taxon>
        <taxon>Mortierellaceae</taxon>
        <taxon>Lunasporangiospora</taxon>
    </lineage>
</organism>
<accession>A0A9P6FTS9</accession>
<feature type="signal peptide" evidence="1">
    <location>
        <begin position="1"/>
        <end position="25"/>
    </location>
</feature>
<feature type="chain" id="PRO_5040370026" evidence="1">
    <location>
        <begin position="26"/>
        <end position="74"/>
    </location>
</feature>
<comment type="caution">
    <text evidence="2">The sequence shown here is derived from an EMBL/GenBank/DDBJ whole genome shotgun (WGS) entry which is preliminary data.</text>
</comment>
<keyword evidence="3" id="KW-1185">Reference proteome</keyword>
<name>A0A9P6FTS9_9FUNG</name>
<keyword evidence="1" id="KW-0732">Signal</keyword>
<evidence type="ECO:0000313" key="2">
    <source>
        <dbReference type="EMBL" id="KAF9581703.1"/>
    </source>
</evidence>
<dbReference type="EMBL" id="JAABOA010001360">
    <property type="protein sequence ID" value="KAF9581703.1"/>
    <property type="molecule type" value="Genomic_DNA"/>
</dbReference>
<feature type="non-terminal residue" evidence="2">
    <location>
        <position position="74"/>
    </location>
</feature>
<evidence type="ECO:0000313" key="3">
    <source>
        <dbReference type="Proteomes" id="UP000780801"/>
    </source>
</evidence>
<protein>
    <submittedName>
        <fullName evidence="2">Uncharacterized protein</fullName>
    </submittedName>
</protein>
<evidence type="ECO:0000256" key="1">
    <source>
        <dbReference type="SAM" id="SignalP"/>
    </source>
</evidence>
<sequence>MKQAAASISIAIIIFSLVSNNPVAATWRICDDDKTSTVCANVKLKMGGTCWWKFKTMCDTGAFGGTKDMAFLQA</sequence>
<reference evidence="2" key="1">
    <citation type="journal article" date="2020" name="Fungal Divers.">
        <title>Resolving the Mortierellaceae phylogeny through synthesis of multi-gene phylogenetics and phylogenomics.</title>
        <authorList>
            <person name="Vandepol N."/>
            <person name="Liber J."/>
            <person name="Desiro A."/>
            <person name="Na H."/>
            <person name="Kennedy M."/>
            <person name="Barry K."/>
            <person name="Grigoriev I.V."/>
            <person name="Miller A.N."/>
            <person name="O'Donnell K."/>
            <person name="Stajich J.E."/>
            <person name="Bonito G."/>
        </authorList>
    </citation>
    <scope>NUCLEOTIDE SEQUENCE</scope>
    <source>
        <strain evidence="2">KOD1015</strain>
    </source>
</reference>
<proteinExistence type="predicted"/>
<dbReference type="AlphaFoldDB" id="A0A9P6FTS9"/>
<gene>
    <name evidence="2" type="ORF">BGW38_001185</name>
</gene>